<evidence type="ECO:0000259" key="6">
    <source>
        <dbReference type="PROSITE" id="PS51898"/>
    </source>
</evidence>
<dbReference type="AlphaFoldDB" id="A0A9E5MP01"/>
<accession>A0A9E5MP01</accession>
<dbReference type="GO" id="GO:0003677">
    <property type="term" value="F:DNA binding"/>
    <property type="evidence" value="ECO:0007669"/>
    <property type="project" value="UniProtKB-UniRule"/>
</dbReference>
<comment type="similarity">
    <text evidence="1">Belongs to the 'phage' integrase family.</text>
</comment>
<sequence>MALSDKQVKATAAREKPYKLSDSGGLYVDVRPTGAKYWRLKYRFAGKEKLLALGVYPIVSLKEAREKTQAAKSVLDAGQDPGELKKSQKNNLQMRLADTFESIALAWFEVARQDWSVTHTERTQNLLKNHLFPWLGSRPIGDITPPELLQVLYRAQDRGLLETAKRAKQTASQVFRYAIRNGKLMSDPSRDLAGALRPPKTKHFAAITDPAGVADLMRAIDCYQGTPAVKTALLLSAMLFQRPGEMRTMKWKQLDWDKAEWRYTVTKTNIEHIVPLPTQAIDTLRALEPFTARSSYVFPSARSATRPMSENGVRVALRTMGYTNDQMTAHGFRAMARTLLDEELGFPPEWIEHQLAHAVKDPLGRAYNRTKHLPQRKEMMQKWADYLVGFTL</sequence>
<dbReference type="Pfam" id="PF22022">
    <property type="entry name" value="Phage_int_M"/>
    <property type="match status" value="1"/>
</dbReference>
<dbReference type="InterPro" id="IPR010998">
    <property type="entry name" value="Integrase_recombinase_N"/>
</dbReference>
<dbReference type="PROSITE" id="PS51900">
    <property type="entry name" value="CB"/>
    <property type="match status" value="1"/>
</dbReference>
<feature type="domain" description="Core-binding (CB)" evidence="7">
    <location>
        <begin position="98"/>
        <end position="179"/>
    </location>
</feature>
<evidence type="ECO:0000313" key="8">
    <source>
        <dbReference type="EMBL" id="NHO67694.1"/>
    </source>
</evidence>
<dbReference type="RefSeq" id="WP_167190905.1">
    <property type="nucleotide sequence ID" value="NZ_JAAONZ010000019.1"/>
</dbReference>
<evidence type="ECO:0000256" key="2">
    <source>
        <dbReference type="ARBA" id="ARBA00022908"/>
    </source>
</evidence>
<dbReference type="InterPro" id="IPR038488">
    <property type="entry name" value="Integrase_DNA-bd_sf"/>
</dbReference>
<dbReference type="Pfam" id="PF13356">
    <property type="entry name" value="Arm-DNA-bind_3"/>
    <property type="match status" value="1"/>
</dbReference>
<dbReference type="InterPro" id="IPR025166">
    <property type="entry name" value="Integrase_DNA_bind_dom"/>
</dbReference>
<proteinExistence type="inferred from homology"/>
<reference evidence="8" key="1">
    <citation type="submission" date="2020-03" db="EMBL/GenBank/DDBJ databases">
        <authorList>
            <person name="Guo F."/>
        </authorList>
    </citation>
    <scope>NUCLEOTIDE SEQUENCE</scope>
    <source>
        <strain evidence="8">JCM 30134</strain>
    </source>
</reference>
<dbReference type="InterPro" id="IPR050808">
    <property type="entry name" value="Phage_Integrase"/>
</dbReference>
<dbReference type="InterPro" id="IPR011010">
    <property type="entry name" value="DNA_brk_join_enz"/>
</dbReference>
<dbReference type="CDD" id="cd00801">
    <property type="entry name" value="INT_P4_C"/>
    <property type="match status" value="1"/>
</dbReference>
<dbReference type="InterPro" id="IPR002104">
    <property type="entry name" value="Integrase_catalytic"/>
</dbReference>
<dbReference type="InterPro" id="IPR053876">
    <property type="entry name" value="Phage_int_M"/>
</dbReference>
<keyword evidence="9" id="KW-1185">Reference proteome</keyword>
<organism evidence="8 9">
    <name type="scientific">Pseudomaricurvus hydrocarbonicus</name>
    <dbReference type="NCBI Taxonomy" id="1470433"/>
    <lineage>
        <taxon>Bacteria</taxon>
        <taxon>Pseudomonadati</taxon>
        <taxon>Pseudomonadota</taxon>
        <taxon>Gammaproteobacteria</taxon>
        <taxon>Cellvibrionales</taxon>
        <taxon>Cellvibrionaceae</taxon>
        <taxon>Pseudomaricurvus</taxon>
    </lineage>
</organism>
<dbReference type="Gene3D" id="1.10.150.130">
    <property type="match status" value="1"/>
</dbReference>
<dbReference type="GO" id="GO:0015074">
    <property type="term" value="P:DNA integration"/>
    <property type="evidence" value="ECO:0007669"/>
    <property type="project" value="UniProtKB-KW"/>
</dbReference>
<dbReference type="PANTHER" id="PTHR30629">
    <property type="entry name" value="PROPHAGE INTEGRASE"/>
    <property type="match status" value="1"/>
</dbReference>
<comment type="caution">
    <text evidence="8">The sequence shown here is derived from an EMBL/GenBank/DDBJ whole genome shotgun (WGS) entry which is preliminary data.</text>
</comment>
<dbReference type="InterPro" id="IPR044068">
    <property type="entry name" value="CB"/>
</dbReference>
<dbReference type="Gene3D" id="1.10.443.10">
    <property type="entry name" value="Intergrase catalytic core"/>
    <property type="match status" value="1"/>
</dbReference>
<keyword evidence="2" id="KW-0229">DNA integration</keyword>
<evidence type="ECO:0000313" key="9">
    <source>
        <dbReference type="Proteomes" id="UP000787472"/>
    </source>
</evidence>
<feature type="domain" description="Tyr recombinase" evidence="6">
    <location>
        <begin position="202"/>
        <end position="385"/>
    </location>
</feature>
<protein>
    <submittedName>
        <fullName evidence="8">Integrase arm-type DNA-binding domain-containing protein</fullName>
    </submittedName>
</protein>
<dbReference type="Pfam" id="PF00589">
    <property type="entry name" value="Phage_integrase"/>
    <property type="match status" value="1"/>
</dbReference>
<dbReference type="Gene3D" id="3.30.160.390">
    <property type="entry name" value="Integrase, DNA-binding domain"/>
    <property type="match status" value="1"/>
</dbReference>
<dbReference type="PROSITE" id="PS51898">
    <property type="entry name" value="TYR_RECOMBINASE"/>
    <property type="match status" value="1"/>
</dbReference>
<dbReference type="GO" id="GO:0006310">
    <property type="term" value="P:DNA recombination"/>
    <property type="evidence" value="ECO:0007669"/>
    <property type="project" value="UniProtKB-KW"/>
</dbReference>
<keyword evidence="3 5" id="KW-0238">DNA-binding</keyword>
<dbReference type="Proteomes" id="UP000787472">
    <property type="component" value="Unassembled WGS sequence"/>
</dbReference>
<evidence type="ECO:0000256" key="1">
    <source>
        <dbReference type="ARBA" id="ARBA00008857"/>
    </source>
</evidence>
<dbReference type="InterPro" id="IPR013762">
    <property type="entry name" value="Integrase-like_cat_sf"/>
</dbReference>
<dbReference type="EMBL" id="JAAONZ010000019">
    <property type="protein sequence ID" value="NHO67694.1"/>
    <property type="molecule type" value="Genomic_DNA"/>
</dbReference>
<keyword evidence="4" id="KW-0233">DNA recombination</keyword>
<evidence type="ECO:0000259" key="7">
    <source>
        <dbReference type="PROSITE" id="PS51900"/>
    </source>
</evidence>
<evidence type="ECO:0000256" key="4">
    <source>
        <dbReference type="ARBA" id="ARBA00023172"/>
    </source>
</evidence>
<evidence type="ECO:0000256" key="5">
    <source>
        <dbReference type="PROSITE-ProRule" id="PRU01248"/>
    </source>
</evidence>
<dbReference type="SUPFAM" id="SSF56349">
    <property type="entry name" value="DNA breaking-rejoining enzymes"/>
    <property type="match status" value="1"/>
</dbReference>
<dbReference type="PANTHER" id="PTHR30629:SF2">
    <property type="entry name" value="PROPHAGE INTEGRASE INTS-RELATED"/>
    <property type="match status" value="1"/>
</dbReference>
<name>A0A9E5MP01_9GAMM</name>
<evidence type="ECO:0000256" key="3">
    <source>
        <dbReference type="ARBA" id="ARBA00023125"/>
    </source>
</evidence>
<gene>
    <name evidence="8" type="ORF">G8770_19275</name>
</gene>